<dbReference type="PANTHER" id="PTHR35889:SF3">
    <property type="entry name" value="F-BOX DOMAIN-CONTAINING PROTEIN"/>
    <property type="match status" value="1"/>
</dbReference>
<sequence>MTLLACFVLGASVASSQEVLQGESTAGVAVMSSLELADWIDDQIATQQKAAGQESPPIVDDATFMRRVYLDLVGSIPSVPMVRDFLYSTATLKREDLIAQLMRDDVRPENYATRHAEHLARIWRRAMIPPNSPNPQMAAAFEPWLREQFIAKVGYDEIARSLVSPTVDTPPMQDATMRQAISPLQVYYQANGGTSVSSATAVTRYFLGVRIGCAQCHDHPFSSWKESDFWGMAAFFENSSRAGELPSIRDEGGVSHQAKVLWGEVNLDRDQSARDALADWMVSPNNPNFASTAVNRIWQYLCGRGIVDAVDDLDQVSDEERQVLDELGGMFAQSGFDIRWLIEGICNSKFYQRVSLSKELVHSDTVTLRPLKTLTPEQVFDSLEQALALPVGRIDNPPRYNGMRDAFVSRMDEAAGESPEDYRAGVLQALIVMNGKLTADAASLEKSRTLRATVEAPFMSTAEKIETLFLAAFTRLPRQDELDFLVGHIHSQPAEHRNQAYEEVFWGMLNSPEFVLSR</sequence>
<organism evidence="3 4">
    <name type="scientific">Novipirellula rosea</name>
    <dbReference type="NCBI Taxonomy" id="1031540"/>
    <lineage>
        <taxon>Bacteria</taxon>
        <taxon>Pseudomonadati</taxon>
        <taxon>Planctomycetota</taxon>
        <taxon>Planctomycetia</taxon>
        <taxon>Pirellulales</taxon>
        <taxon>Pirellulaceae</taxon>
        <taxon>Novipirellula</taxon>
    </lineage>
</organism>
<dbReference type="Pfam" id="PF07587">
    <property type="entry name" value="PSD1"/>
    <property type="match status" value="1"/>
</dbReference>
<evidence type="ECO:0000313" key="3">
    <source>
        <dbReference type="EMBL" id="GAA4464431.1"/>
    </source>
</evidence>
<reference evidence="4" key="1">
    <citation type="journal article" date="2019" name="Int. J. Syst. Evol. Microbiol.">
        <title>The Global Catalogue of Microorganisms (GCM) 10K type strain sequencing project: providing services to taxonomists for standard genome sequencing and annotation.</title>
        <authorList>
            <consortium name="The Broad Institute Genomics Platform"/>
            <consortium name="The Broad Institute Genome Sequencing Center for Infectious Disease"/>
            <person name="Wu L."/>
            <person name="Ma J."/>
        </authorList>
    </citation>
    <scope>NUCLEOTIDE SEQUENCE [LARGE SCALE GENOMIC DNA]</scope>
    <source>
        <strain evidence="4">JCM 17759</strain>
    </source>
</reference>
<comment type="caution">
    <text evidence="3">The sequence shown here is derived from an EMBL/GenBank/DDBJ whole genome shotgun (WGS) entry which is preliminary data.</text>
</comment>
<dbReference type="InterPro" id="IPR022655">
    <property type="entry name" value="DUF1553"/>
</dbReference>
<dbReference type="InterPro" id="IPR011444">
    <property type="entry name" value="DUF1549"/>
</dbReference>
<evidence type="ECO:0008006" key="5">
    <source>
        <dbReference type="Google" id="ProtNLM"/>
    </source>
</evidence>
<dbReference type="Pfam" id="PF07583">
    <property type="entry name" value="PSCyt2"/>
    <property type="match status" value="1"/>
</dbReference>
<dbReference type="PANTHER" id="PTHR35889">
    <property type="entry name" value="CYCLOINULO-OLIGOSACCHARIDE FRUCTANOTRANSFERASE-RELATED"/>
    <property type="match status" value="1"/>
</dbReference>
<feature type="domain" description="DUF1553" evidence="2">
    <location>
        <begin position="274"/>
        <end position="397"/>
    </location>
</feature>
<feature type="domain" description="DUF1549" evidence="1">
    <location>
        <begin position="40"/>
        <end position="239"/>
    </location>
</feature>
<gene>
    <name evidence="3" type="ORF">GCM10023156_50970</name>
</gene>
<proteinExistence type="predicted"/>
<keyword evidence="4" id="KW-1185">Reference proteome</keyword>
<accession>A0ABP8NBD1</accession>
<evidence type="ECO:0000313" key="4">
    <source>
        <dbReference type="Proteomes" id="UP001500840"/>
    </source>
</evidence>
<evidence type="ECO:0000259" key="1">
    <source>
        <dbReference type="Pfam" id="PF07583"/>
    </source>
</evidence>
<name>A0ABP8NBD1_9BACT</name>
<dbReference type="Proteomes" id="UP001500840">
    <property type="component" value="Unassembled WGS sequence"/>
</dbReference>
<evidence type="ECO:0000259" key="2">
    <source>
        <dbReference type="Pfam" id="PF07587"/>
    </source>
</evidence>
<protein>
    <recommendedName>
        <fullName evidence="5">Cytochrome c domain-containing protein</fullName>
    </recommendedName>
</protein>
<dbReference type="EMBL" id="BAABGA010000068">
    <property type="protein sequence ID" value="GAA4464431.1"/>
    <property type="molecule type" value="Genomic_DNA"/>
</dbReference>